<comment type="catalytic activity">
    <reaction evidence="9 10 11">
        <text>adenosine(37) in tRNA + dimethylallyl diphosphate = N(6)-dimethylallyladenosine(37) in tRNA + diphosphate</text>
        <dbReference type="Rhea" id="RHEA:26482"/>
        <dbReference type="Rhea" id="RHEA-COMP:10162"/>
        <dbReference type="Rhea" id="RHEA-COMP:10375"/>
        <dbReference type="ChEBI" id="CHEBI:33019"/>
        <dbReference type="ChEBI" id="CHEBI:57623"/>
        <dbReference type="ChEBI" id="CHEBI:74411"/>
        <dbReference type="ChEBI" id="CHEBI:74415"/>
        <dbReference type="EC" id="2.5.1.75"/>
    </reaction>
</comment>
<evidence type="ECO:0000256" key="11">
    <source>
        <dbReference type="RuleBase" id="RU003783"/>
    </source>
</evidence>
<dbReference type="InterPro" id="IPR027417">
    <property type="entry name" value="P-loop_NTPase"/>
</dbReference>
<keyword evidence="6 10" id="KW-0547">Nucleotide-binding</keyword>
<proteinExistence type="inferred from homology"/>
<evidence type="ECO:0000256" key="6">
    <source>
        <dbReference type="ARBA" id="ARBA00022741"/>
    </source>
</evidence>
<name>A0A1F4XJV4_9BACT</name>
<dbReference type="STRING" id="1817814.A2V81_03785"/>
<comment type="similarity">
    <text evidence="3 10 13">Belongs to the IPP transferase family.</text>
</comment>
<dbReference type="PANTHER" id="PTHR11088">
    <property type="entry name" value="TRNA DIMETHYLALLYLTRANSFERASE"/>
    <property type="match status" value="1"/>
</dbReference>
<dbReference type="Pfam" id="PF01715">
    <property type="entry name" value="IPPT"/>
    <property type="match status" value="1"/>
</dbReference>
<dbReference type="InterPro" id="IPR018022">
    <property type="entry name" value="IPT"/>
</dbReference>
<dbReference type="Gene3D" id="1.10.20.140">
    <property type="match status" value="1"/>
</dbReference>
<evidence type="ECO:0000256" key="10">
    <source>
        <dbReference type="HAMAP-Rule" id="MF_00185"/>
    </source>
</evidence>
<dbReference type="AlphaFoldDB" id="A0A1F4XJV4"/>
<accession>A0A1F4XJV4</accession>
<feature type="binding site" evidence="10">
    <location>
        <begin position="48"/>
        <end position="53"/>
    </location>
    <ligand>
        <name>substrate</name>
    </ligand>
</feature>
<keyword evidence="8 10" id="KW-0460">Magnesium</keyword>
<evidence type="ECO:0000256" key="12">
    <source>
        <dbReference type="RuleBase" id="RU003784"/>
    </source>
</evidence>
<dbReference type="EMBL" id="MEWR01000014">
    <property type="protein sequence ID" value="OGC81967.1"/>
    <property type="molecule type" value="Genomic_DNA"/>
</dbReference>
<feature type="site" description="Interaction with substrate tRNA" evidence="10">
    <location>
        <position position="160"/>
    </location>
</feature>
<dbReference type="SUPFAM" id="SSF52540">
    <property type="entry name" value="P-loop containing nucleoside triphosphate hydrolases"/>
    <property type="match status" value="2"/>
</dbReference>
<comment type="function">
    <text evidence="2 10 12">Catalyzes the transfer of a dimethylallyl group onto the adenine at position 37 in tRNAs that read codons beginning with uridine, leading to the formation of N6-(dimethylallyl)adenosine (i(6)A).</text>
</comment>
<evidence type="ECO:0000313" key="14">
    <source>
        <dbReference type="EMBL" id="OGC81967.1"/>
    </source>
</evidence>
<feature type="site" description="Interaction with substrate tRNA" evidence="10">
    <location>
        <position position="137"/>
    </location>
</feature>
<comment type="caution">
    <text evidence="10">Lacks conserved residue(s) required for the propagation of feature annotation.</text>
</comment>
<comment type="cofactor">
    <cofactor evidence="1 10">
        <name>Mg(2+)</name>
        <dbReference type="ChEBI" id="CHEBI:18420"/>
    </cofactor>
</comment>
<dbReference type="InterPro" id="IPR039657">
    <property type="entry name" value="Dimethylallyltransferase"/>
</dbReference>
<organism evidence="14 15">
    <name type="scientific">Candidatus Abawacabacteria bacterium RBG_16_42_10</name>
    <dbReference type="NCBI Taxonomy" id="1817814"/>
    <lineage>
        <taxon>Bacteria</taxon>
        <taxon>Candidatus Abawacaibacteriota</taxon>
    </lineage>
</organism>
<keyword evidence="5 10" id="KW-0819">tRNA processing</keyword>
<comment type="subunit">
    <text evidence="10">Monomer.</text>
</comment>
<evidence type="ECO:0000256" key="4">
    <source>
        <dbReference type="ARBA" id="ARBA00022679"/>
    </source>
</evidence>
<dbReference type="HAMAP" id="MF_00185">
    <property type="entry name" value="IPP_trans"/>
    <property type="match status" value="1"/>
</dbReference>
<dbReference type="EC" id="2.5.1.75" evidence="10"/>
<dbReference type="Gene3D" id="3.40.50.300">
    <property type="entry name" value="P-loop containing nucleotide triphosphate hydrolases"/>
    <property type="match status" value="1"/>
</dbReference>
<evidence type="ECO:0000256" key="13">
    <source>
        <dbReference type="RuleBase" id="RU003785"/>
    </source>
</evidence>
<sequence>MGTTRGKGIIEQPLLRSSETSFEGRARKLIDEQLKKEPKSVIVVLGPTASGKTALALALAEYFPIEIISADSRLVYKDMDIGTAKPTKEEQKLVPHHLLDVVDPEERFTVADYQKATFRIIDDVIKRKKIPVLVGGTMLYIDSVINNYQLPIENEESALRKRIRAMSLEQLQKELLDLVPDYDKYIDSKNPVRLMRALQHYHLTGEWLWEKSHKSKPKYPYVLLGLSVDKEELKERVAKRIQQQIDDGLIEEVKDLIKKYPKSEIAMTGIGYRQVMGFLKGEFKKEIMIEQLNKDTLAYAKRQMTWWKWNKEIHWLQRN</sequence>
<evidence type="ECO:0000256" key="5">
    <source>
        <dbReference type="ARBA" id="ARBA00022694"/>
    </source>
</evidence>
<evidence type="ECO:0000256" key="2">
    <source>
        <dbReference type="ARBA" id="ARBA00003213"/>
    </source>
</evidence>
<evidence type="ECO:0000256" key="1">
    <source>
        <dbReference type="ARBA" id="ARBA00001946"/>
    </source>
</evidence>
<dbReference type="Proteomes" id="UP000177614">
    <property type="component" value="Unassembled WGS sequence"/>
</dbReference>
<dbReference type="GO" id="GO:0005524">
    <property type="term" value="F:ATP binding"/>
    <property type="evidence" value="ECO:0007669"/>
    <property type="project" value="UniProtKB-UniRule"/>
</dbReference>
<dbReference type="NCBIfam" id="TIGR00174">
    <property type="entry name" value="miaA"/>
    <property type="match status" value="1"/>
</dbReference>
<feature type="binding site" evidence="10">
    <location>
        <begin position="46"/>
        <end position="53"/>
    </location>
    <ligand>
        <name>ATP</name>
        <dbReference type="ChEBI" id="CHEBI:30616"/>
    </ligand>
</feature>
<protein>
    <recommendedName>
        <fullName evidence="10">tRNA dimethylallyltransferase</fullName>
        <ecNumber evidence="10">2.5.1.75</ecNumber>
    </recommendedName>
    <alternativeName>
        <fullName evidence="10">Dimethylallyl diphosphate:tRNA dimethylallyltransferase</fullName>
        <shortName evidence="10">DMAPP:tRNA dimethylallyltransferase</shortName>
        <shortName evidence="10">DMATase</shortName>
    </alternativeName>
    <alternativeName>
        <fullName evidence="10">Isopentenyl-diphosphate:tRNA isopentenyltransferase</fullName>
        <shortName evidence="10">IPP transferase</shortName>
        <shortName evidence="10">IPPT</shortName>
        <shortName evidence="10">IPTase</shortName>
    </alternativeName>
</protein>
<keyword evidence="4 10" id="KW-0808">Transferase</keyword>
<comment type="caution">
    <text evidence="14">The sequence shown here is derived from an EMBL/GenBank/DDBJ whole genome shotgun (WGS) entry which is preliminary data.</text>
</comment>
<evidence type="ECO:0000313" key="15">
    <source>
        <dbReference type="Proteomes" id="UP000177614"/>
    </source>
</evidence>
<reference evidence="14 15" key="1">
    <citation type="journal article" date="2016" name="Nat. Commun.">
        <title>Thousands of microbial genomes shed light on interconnected biogeochemical processes in an aquifer system.</title>
        <authorList>
            <person name="Anantharaman K."/>
            <person name="Brown C.T."/>
            <person name="Hug L.A."/>
            <person name="Sharon I."/>
            <person name="Castelle C.J."/>
            <person name="Probst A.J."/>
            <person name="Thomas B.C."/>
            <person name="Singh A."/>
            <person name="Wilkins M.J."/>
            <person name="Karaoz U."/>
            <person name="Brodie E.L."/>
            <person name="Williams K.H."/>
            <person name="Hubbard S.S."/>
            <person name="Banfield J.F."/>
        </authorList>
    </citation>
    <scope>NUCLEOTIDE SEQUENCE [LARGE SCALE GENOMIC DNA]</scope>
</reference>
<dbReference type="PANTHER" id="PTHR11088:SF60">
    <property type="entry name" value="TRNA DIMETHYLALLYLTRANSFERASE"/>
    <property type="match status" value="1"/>
</dbReference>
<evidence type="ECO:0000256" key="7">
    <source>
        <dbReference type="ARBA" id="ARBA00022840"/>
    </source>
</evidence>
<evidence type="ECO:0000256" key="8">
    <source>
        <dbReference type="ARBA" id="ARBA00022842"/>
    </source>
</evidence>
<dbReference type="GO" id="GO:0052381">
    <property type="term" value="F:tRNA dimethylallyltransferase activity"/>
    <property type="evidence" value="ECO:0007669"/>
    <property type="project" value="UniProtKB-UniRule"/>
</dbReference>
<gene>
    <name evidence="10" type="primary">miaA</name>
    <name evidence="14" type="ORF">A2V81_03785</name>
</gene>
<evidence type="ECO:0000256" key="9">
    <source>
        <dbReference type="ARBA" id="ARBA00049563"/>
    </source>
</evidence>
<evidence type="ECO:0000256" key="3">
    <source>
        <dbReference type="ARBA" id="ARBA00005842"/>
    </source>
</evidence>
<feature type="region of interest" description="Interaction with substrate tRNA" evidence="10">
    <location>
        <begin position="71"/>
        <end position="74"/>
    </location>
</feature>
<dbReference type="GO" id="GO:0006400">
    <property type="term" value="P:tRNA modification"/>
    <property type="evidence" value="ECO:0007669"/>
    <property type="project" value="TreeGrafter"/>
</dbReference>
<keyword evidence="7 10" id="KW-0067">ATP-binding</keyword>